<reference evidence="1 2" key="1">
    <citation type="journal article" date="2012" name="Int. J. Syst. Evol. Microbiol.">
        <title>Flammeovirga pacifica sp. nov., isolated from deep-sea sediment.</title>
        <authorList>
            <person name="Xu H."/>
            <person name="Fu Y."/>
            <person name="Yang N."/>
            <person name="Ding Z."/>
            <person name="Lai Q."/>
            <person name="Zeng R."/>
        </authorList>
    </citation>
    <scope>NUCLEOTIDE SEQUENCE [LARGE SCALE GENOMIC DNA]</scope>
    <source>
        <strain evidence="2">DSM 24597 / LMG 26175 / WPAGA1</strain>
    </source>
</reference>
<comment type="caution">
    <text evidence="1">The sequence shown here is derived from an EMBL/GenBank/DDBJ whole genome shotgun (WGS) entry which is preliminary data.</text>
</comment>
<accession>A0A1S1YS38</accession>
<dbReference type="PANTHER" id="PTHR48098:SF6">
    <property type="entry name" value="FERRI-BACILLIBACTIN ESTERASE BESA"/>
    <property type="match status" value="1"/>
</dbReference>
<dbReference type="InterPro" id="IPR050583">
    <property type="entry name" value="Mycobacterial_A85_antigen"/>
</dbReference>
<dbReference type="AlphaFoldDB" id="A0A1S1YS38"/>
<organism evidence="1 2">
    <name type="scientific">Flammeovirga pacifica</name>
    <dbReference type="NCBI Taxonomy" id="915059"/>
    <lineage>
        <taxon>Bacteria</taxon>
        <taxon>Pseudomonadati</taxon>
        <taxon>Bacteroidota</taxon>
        <taxon>Cytophagia</taxon>
        <taxon>Cytophagales</taxon>
        <taxon>Flammeovirgaceae</taxon>
        <taxon>Flammeovirga</taxon>
    </lineage>
</organism>
<dbReference type="Proteomes" id="UP000179797">
    <property type="component" value="Unassembled WGS sequence"/>
</dbReference>
<dbReference type="Pfam" id="PF00756">
    <property type="entry name" value="Esterase"/>
    <property type="match status" value="1"/>
</dbReference>
<protein>
    <recommendedName>
        <fullName evidence="3">Esterase</fullName>
    </recommendedName>
</protein>
<name>A0A1S1YS38_FLAPC</name>
<dbReference type="STRING" id="915059.NH26_19745"/>
<keyword evidence="2" id="KW-1185">Reference proteome</keyword>
<gene>
    <name evidence="1" type="ORF">NH26_19745</name>
</gene>
<dbReference type="InterPro" id="IPR029058">
    <property type="entry name" value="AB_hydrolase_fold"/>
</dbReference>
<evidence type="ECO:0000313" key="2">
    <source>
        <dbReference type="Proteomes" id="UP000179797"/>
    </source>
</evidence>
<evidence type="ECO:0008006" key="3">
    <source>
        <dbReference type="Google" id="ProtNLM"/>
    </source>
</evidence>
<dbReference type="InterPro" id="IPR000801">
    <property type="entry name" value="Esterase-like"/>
</dbReference>
<dbReference type="SUPFAM" id="SSF53474">
    <property type="entry name" value="alpha/beta-Hydrolases"/>
    <property type="match status" value="1"/>
</dbReference>
<dbReference type="PANTHER" id="PTHR48098">
    <property type="entry name" value="ENTEROCHELIN ESTERASE-RELATED"/>
    <property type="match status" value="1"/>
</dbReference>
<proteinExistence type="predicted"/>
<evidence type="ECO:0000313" key="1">
    <source>
        <dbReference type="EMBL" id="OHX63848.1"/>
    </source>
</evidence>
<dbReference type="EMBL" id="JRYR02000002">
    <property type="protein sequence ID" value="OHX63848.1"/>
    <property type="molecule type" value="Genomic_DNA"/>
</dbReference>
<dbReference type="Gene3D" id="3.40.50.1820">
    <property type="entry name" value="alpha/beta hydrolase"/>
    <property type="match status" value="1"/>
</dbReference>
<sequence>MLSHLISNGQDFSYSKKEVVEHFGTIDIYHKVASKYIPEREVRVWLPKHYNGEDSFGVLYMHDGQKVFIDDWAPWGKGWHVAQSMDSLYQLNQIDNYIIVAVDCTDERRKEYAASKPNPTLDSCAVGDKKSYIGSPIGDQYLQFLVKELKPFIDKNYKVYTDQKHTFIGGSSMGGVISMFGICEYPKVFHGAMCFSTHWPFDEGAFIDQYLGKHLPKAKNHLIYMDRGDQTLDQYYPPYQNKVDAIFDQSKYQKGVNYKTEVYPGHAHFEPYWRTRFPDVAKWMLSK</sequence>